<dbReference type="Pfam" id="PF00168">
    <property type="entry name" value="C2"/>
    <property type="match status" value="2"/>
</dbReference>
<dbReference type="PROSITE" id="PS50004">
    <property type="entry name" value="C2"/>
    <property type="match status" value="1"/>
</dbReference>
<name>A0AA88J300_FICCA</name>
<evidence type="ECO:0000313" key="2">
    <source>
        <dbReference type="EMBL" id="GMN61459.1"/>
    </source>
</evidence>
<dbReference type="InterPro" id="IPR000008">
    <property type="entry name" value="C2_dom"/>
</dbReference>
<dbReference type="AlphaFoldDB" id="A0AA88J300"/>
<comment type="caution">
    <text evidence="2">The sequence shown here is derived from an EMBL/GenBank/DDBJ whole genome shotgun (WGS) entry which is preliminary data.</text>
</comment>
<evidence type="ECO:0000313" key="3">
    <source>
        <dbReference type="Proteomes" id="UP001187192"/>
    </source>
</evidence>
<dbReference type="Proteomes" id="UP001187192">
    <property type="component" value="Unassembled WGS sequence"/>
</dbReference>
<dbReference type="SUPFAM" id="SSF49562">
    <property type="entry name" value="C2 domain (Calcium/lipid-binding domain, CaLB)"/>
    <property type="match status" value="1"/>
</dbReference>
<dbReference type="EMBL" id="BTGU01000112">
    <property type="protein sequence ID" value="GMN61459.1"/>
    <property type="molecule type" value="Genomic_DNA"/>
</dbReference>
<keyword evidence="3" id="KW-1185">Reference proteome</keyword>
<reference evidence="2" key="1">
    <citation type="submission" date="2023-07" db="EMBL/GenBank/DDBJ databases">
        <title>draft genome sequence of fig (Ficus carica).</title>
        <authorList>
            <person name="Takahashi T."/>
            <person name="Nishimura K."/>
        </authorList>
    </citation>
    <scope>NUCLEOTIDE SEQUENCE</scope>
</reference>
<sequence>MASLPTYYALQFHHCSSPTSPKLCFLRRRGFSRRFPAAEKVGVFTFRENLRGEDKVYSVCCLCKASSAEVDRVSTPEETERPPFDINLAVVLAGFAFEAYTSPPENVGRREVDVADCKTVYLSESFVRETYDGQVFVKLKEGVDLPAMDPWVGIMLYAGTSDPYVVMELDGQVVKSKIIWGPDGPAFVRATPSNEIVLKSIILLSVLHYTCMTKEPKWNEDFTFNIKQPPKRNLQVAAWDANLVAPHKRMGNTGINLESLCDGNMHELLVELEGMGGGGKLKLEVSFLVK</sequence>
<feature type="domain" description="C2" evidence="1">
    <location>
        <begin position="116"/>
        <end position="270"/>
    </location>
</feature>
<accession>A0AA88J300</accession>
<evidence type="ECO:0000259" key="1">
    <source>
        <dbReference type="PROSITE" id="PS50004"/>
    </source>
</evidence>
<dbReference type="PANTHER" id="PTHR47759">
    <property type="entry name" value="OS04G0509100 PROTEIN"/>
    <property type="match status" value="1"/>
</dbReference>
<protein>
    <recommendedName>
        <fullName evidence="1">C2 domain-containing protein</fullName>
    </recommendedName>
</protein>
<organism evidence="2 3">
    <name type="scientific">Ficus carica</name>
    <name type="common">Common fig</name>
    <dbReference type="NCBI Taxonomy" id="3494"/>
    <lineage>
        <taxon>Eukaryota</taxon>
        <taxon>Viridiplantae</taxon>
        <taxon>Streptophyta</taxon>
        <taxon>Embryophyta</taxon>
        <taxon>Tracheophyta</taxon>
        <taxon>Spermatophyta</taxon>
        <taxon>Magnoliopsida</taxon>
        <taxon>eudicotyledons</taxon>
        <taxon>Gunneridae</taxon>
        <taxon>Pentapetalae</taxon>
        <taxon>rosids</taxon>
        <taxon>fabids</taxon>
        <taxon>Rosales</taxon>
        <taxon>Moraceae</taxon>
        <taxon>Ficeae</taxon>
        <taxon>Ficus</taxon>
    </lineage>
</organism>
<gene>
    <name evidence="2" type="ORF">TIFTF001_030548</name>
</gene>
<dbReference type="InterPro" id="IPR035892">
    <property type="entry name" value="C2_domain_sf"/>
</dbReference>
<dbReference type="SMART" id="SM00239">
    <property type="entry name" value="C2"/>
    <property type="match status" value="1"/>
</dbReference>
<dbReference type="CDD" id="cd00030">
    <property type="entry name" value="C2"/>
    <property type="match status" value="1"/>
</dbReference>
<dbReference type="PANTHER" id="PTHR47759:SF2">
    <property type="entry name" value="TRIGLYCERIDE LIPASE"/>
    <property type="match status" value="1"/>
</dbReference>
<proteinExistence type="predicted"/>
<dbReference type="Gene3D" id="2.60.40.150">
    <property type="entry name" value="C2 domain"/>
    <property type="match status" value="1"/>
</dbReference>